<proteinExistence type="predicted"/>
<evidence type="ECO:0000313" key="1">
    <source>
        <dbReference type="EMBL" id="MBC5668225.1"/>
    </source>
</evidence>
<sequence>MVTYYERTRQQALPYIAKHMWKEEEADAVIDLDNEFYEKMQEENMQGCSLESIEYIYTGTIFNRLLINHHGCMLHSSAVVVDGYAYLFSADSGTGKSTHTGLWLEHFKEKAFIINDDKPVLRLENGQWFVYGTPWSGKTDLNINVKAKLGAIVFLERAKENHITPIEVKEAIPLFFNQTVRRLKREEKMDLVLQYMEEILTSTPIYKMGCNISDDAVITAYEKIRRV</sequence>
<protein>
    <recommendedName>
        <fullName evidence="3">SynChlorMet cassette protein ScmC</fullName>
    </recommendedName>
</protein>
<dbReference type="Gene3D" id="3.40.50.300">
    <property type="entry name" value="P-loop containing nucleotide triphosphate hydrolases"/>
    <property type="match status" value="1"/>
</dbReference>
<comment type="caution">
    <text evidence="1">The sequence shown here is derived from an EMBL/GenBank/DDBJ whole genome shotgun (WGS) entry which is preliminary data.</text>
</comment>
<name>A0ABR7F3P7_9FIRM</name>
<evidence type="ECO:0000313" key="2">
    <source>
        <dbReference type="Proteomes" id="UP000597877"/>
    </source>
</evidence>
<dbReference type="InterPro" id="IPR027417">
    <property type="entry name" value="P-loop_NTPase"/>
</dbReference>
<gene>
    <name evidence="1" type="ORF">H8S00_09540</name>
</gene>
<dbReference type="Proteomes" id="UP000597877">
    <property type="component" value="Unassembled WGS sequence"/>
</dbReference>
<evidence type="ECO:0008006" key="3">
    <source>
        <dbReference type="Google" id="ProtNLM"/>
    </source>
</evidence>
<accession>A0ABR7F3P7</accession>
<organism evidence="1 2">
    <name type="scientific">Eubacterium segne</name>
    <dbReference type="NCBI Taxonomy" id="2763045"/>
    <lineage>
        <taxon>Bacteria</taxon>
        <taxon>Bacillati</taxon>
        <taxon>Bacillota</taxon>
        <taxon>Clostridia</taxon>
        <taxon>Eubacteriales</taxon>
        <taxon>Eubacteriaceae</taxon>
        <taxon>Eubacterium</taxon>
    </lineage>
</organism>
<dbReference type="SUPFAM" id="SSF53795">
    <property type="entry name" value="PEP carboxykinase-like"/>
    <property type="match status" value="1"/>
</dbReference>
<dbReference type="EMBL" id="JACOOZ010000006">
    <property type="protein sequence ID" value="MBC5668225.1"/>
    <property type="molecule type" value="Genomic_DNA"/>
</dbReference>
<reference evidence="1 2" key="1">
    <citation type="submission" date="2020-08" db="EMBL/GenBank/DDBJ databases">
        <title>Genome public.</title>
        <authorList>
            <person name="Liu C."/>
            <person name="Sun Q."/>
        </authorList>
    </citation>
    <scope>NUCLEOTIDE SEQUENCE [LARGE SCALE GENOMIC DNA]</scope>
    <source>
        <strain evidence="1 2">BX4</strain>
    </source>
</reference>
<keyword evidence="2" id="KW-1185">Reference proteome</keyword>